<name>E8KFG5_9PAST</name>
<dbReference type="SUPFAM" id="SSF47240">
    <property type="entry name" value="Ferritin-like"/>
    <property type="match status" value="1"/>
</dbReference>
<dbReference type="EMBL" id="AEVG01000040">
    <property type="protein sequence ID" value="EFX92372.1"/>
    <property type="molecule type" value="Genomic_DNA"/>
</dbReference>
<feature type="domain" description="Ferritin/DPS" evidence="1">
    <location>
        <begin position="18"/>
        <end position="146"/>
    </location>
</feature>
<sequence>MLKEKQNERRTKTIEILQHISTQLTANALNHQIMSRVFASQGFTKLAEKYAEHGTSELDFIAQFHNRILDLDGEIRQDEIPAHQIFSDIEDFLAYDLKAPQDGLPIIEEVLNTGYLDITSYDLIKEYYKDEEEDLNWTKSQIDLIQAVGKQVYLAKML</sequence>
<accession>E8KFG5</accession>
<protein>
    <submittedName>
        <fullName evidence="2">Putative bacterioferritin</fullName>
    </submittedName>
</protein>
<organism evidence="2 3">
    <name type="scientific">Actinobacillus ureae ATCC 25976</name>
    <dbReference type="NCBI Taxonomy" id="887324"/>
    <lineage>
        <taxon>Bacteria</taxon>
        <taxon>Pseudomonadati</taxon>
        <taxon>Pseudomonadota</taxon>
        <taxon>Gammaproteobacteria</taxon>
        <taxon>Pasteurellales</taxon>
        <taxon>Pasteurellaceae</taxon>
        <taxon>Actinobacillus</taxon>
    </lineage>
</organism>
<comment type="caution">
    <text evidence="2">The sequence shown here is derived from an EMBL/GenBank/DDBJ whole genome shotgun (WGS) entry which is preliminary data.</text>
</comment>
<reference evidence="2 3" key="1">
    <citation type="submission" date="2011-01" db="EMBL/GenBank/DDBJ databases">
        <authorList>
            <person name="Muzny D."/>
            <person name="Qin X."/>
            <person name="Deng J."/>
            <person name="Jiang H."/>
            <person name="Liu Y."/>
            <person name="Qu J."/>
            <person name="Song X.-Z."/>
            <person name="Zhang L."/>
            <person name="Thornton R."/>
            <person name="Coyle M."/>
            <person name="Francisco L."/>
            <person name="Jackson L."/>
            <person name="Javaid M."/>
            <person name="Korchina V."/>
            <person name="Kovar C."/>
            <person name="Mata R."/>
            <person name="Mathew T."/>
            <person name="Ngo R."/>
            <person name="Nguyen L."/>
            <person name="Nguyen N."/>
            <person name="Okwuonu G."/>
            <person name="Ongeri F."/>
            <person name="Pham C."/>
            <person name="Simmons D."/>
            <person name="Wilczek-Boney K."/>
            <person name="Hale W."/>
            <person name="Jakkamsetti A."/>
            <person name="Pham P."/>
            <person name="Ruth R."/>
            <person name="San Lucas F."/>
            <person name="Warren J."/>
            <person name="Zhang J."/>
            <person name="Zhao Z."/>
            <person name="Zhou C."/>
            <person name="Zhu D."/>
            <person name="Lee S."/>
            <person name="Bess C."/>
            <person name="Blankenburg K."/>
            <person name="Forbes L."/>
            <person name="Fu Q."/>
            <person name="Gubbala S."/>
            <person name="Hirani K."/>
            <person name="Jayaseelan J.C."/>
            <person name="Lara F."/>
            <person name="Munidasa M."/>
            <person name="Palculict T."/>
            <person name="Patil S."/>
            <person name="Pu L.-L."/>
            <person name="Saada N."/>
            <person name="Tang L."/>
            <person name="Weissenberger G."/>
            <person name="Zhu Y."/>
            <person name="Hemphill L."/>
            <person name="Shang Y."/>
            <person name="Youmans B."/>
            <person name="Ayvaz T."/>
            <person name="Ross M."/>
            <person name="Santibanez J."/>
            <person name="Aqrawi P."/>
            <person name="Gross S."/>
            <person name="Joshi V."/>
            <person name="Fowler G."/>
            <person name="Nazareth L."/>
            <person name="Reid J."/>
            <person name="Worley K."/>
            <person name="Petrosino J."/>
            <person name="Highlander S."/>
            <person name="Gibbs R."/>
        </authorList>
    </citation>
    <scope>NUCLEOTIDE SEQUENCE [LARGE SCALE GENOMIC DNA]</scope>
    <source>
        <strain evidence="2 3">ATCC 25976</strain>
    </source>
</reference>
<keyword evidence="3" id="KW-1185">Reference proteome</keyword>
<gene>
    <name evidence="2" type="ORF">HMPREF0027_0582</name>
</gene>
<evidence type="ECO:0000259" key="1">
    <source>
        <dbReference type="Pfam" id="PF00210"/>
    </source>
</evidence>
<proteinExistence type="predicted"/>
<dbReference type="GO" id="GO:0008199">
    <property type="term" value="F:ferric iron binding"/>
    <property type="evidence" value="ECO:0007669"/>
    <property type="project" value="InterPro"/>
</dbReference>
<dbReference type="InterPro" id="IPR008331">
    <property type="entry name" value="Ferritin_DPS_dom"/>
</dbReference>
<dbReference type="Gene3D" id="1.20.1260.10">
    <property type="match status" value="1"/>
</dbReference>
<dbReference type="Proteomes" id="UP000005467">
    <property type="component" value="Unassembled WGS sequence"/>
</dbReference>
<dbReference type="Pfam" id="PF00210">
    <property type="entry name" value="Ferritin"/>
    <property type="match status" value="1"/>
</dbReference>
<evidence type="ECO:0000313" key="2">
    <source>
        <dbReference type="EMBL" id="EFX92372.1"/>
    </source>
</evidence>
<evidence type="ECO:0000313" key="3">
    <source>
        <dbReference type="Proteomes" id="UP000005467"/>
    </source>
</evidence>
<dbReference type="InterPro" id="IPR012347">
    <property type="entry name" value="Ferritin-like"/>
</dbReference>
<dbReference type="InterPro" id="IPR009078">
    <property type="entry name" value="Ferritin-like_SF"/>
</dbReference>
<dbReference type="AlphaFoldDB" id="E8KFG5"/>
<dbReference type="HOGENOM" id="CLU_104506_2_0_6"/>